<dbReference type="InterPro" id="IPR036477">
    <property type="entry name" value="Formyl_transf_N_sf"/>
</dbReference>
<protein>
    <recommendedName>
        <fullName evidence="6">Phosphoribosylglycinamide formyltransferase</fullName>
        <ecNumber evidence="6">2.1.2.2</ecNumber>
    </recommendedName>
    <alternativeName>
        <fullName evidence="6">5'-phosphoribosylglycinamide transformylase</fullName>
    </alternativeName>
    <alternativeName>
        <fullName evidence="6">GAR transformylase</fullName>
        <shortName evidence="6">GART</shortName>
    </alternativeName>
</protein>
<feature type="active site" description="Proton donor" evidence="6">
    <location>
        <position position="109"/>
    </location>
</feature>
<evidence type="ECO:0000256" key="4">
    <source>
        <dbReference type="ARBA" id="ARBA00038440"/>
    </source>
</evidence>
<dbReference type="HAMAP" id="MF_01930">
    <property type="entry name" value="PurN"/>
    <property type="match status" value="1"/>
</dbReference>
<name>A0ABU3CLZ6_9FLAO</name>
<dbReference type="PANTHER" id="PTHR43369">
    <property type="entry name" value="PHOSPHORIBOSYLGLYCINAMIDE FORMYLTRANSFERASE"/>
    <property type="match status" value="1"/>
</dbReference>
<keyword evidence="9" id="KW-1185">Reference proteome</keyword>
<dbReference type="InterPro" id="IPR002376">
    <property type="entry name" value="Formyl_transf_N"/>
</dbReference>
<evidence type="ECO:0000259" key="7">
    <source>
        <dbReference type="Pfam" id="PF00551"/>
    </source>
</evidence>
<reference evidence="8 9" key="1">
    <citation type="submission" date="2023-09" db="EMBL/GenBank/DDBJ databases">
        <authorList>
            <person name="Rey-Velasco X."/>
        </authorList>
    </citation>
    <scope>NUCLEOTIDE SEQUENCE [LARGE SCALE GENOMIC DNA]</scope>
    <source>
        <strain evidence="8 9">F260</strain>
    </source>
</reference>
<feature type="binding site" evidence="6">
    <location>
        <position position="107"/>
    </location>
    <ligand>
        <name>(6R)-10-formyltetrahydrofolate</name>
        <dbReference type="ChEBI" id="CHEBI:195366"/>
    </ligand>
</feature>
<proteinExistence type="inferred from homology"/>
<dbReference type="Proteomes" id="UP001245285">
    <property type="component" value="Unassembled WGS sequence"/>
</dbReference>
<dbReference type="Pfam" id="PF00551">
    <property type="entry name" value="Formyl_trans_N"/>
    <property type="match status" value="1"/>
</dbReference>
<evidence type="ECO:0000256" key="6">
    <source>
        <dbReference type="HAMAP-Rule" id="MF_01930"/>
    </source>
</evidence>
<gene>
    <name evidence="6 8" type="primary">purN</name>
    <name evidence="8" type="ORF">RM545_11795</name>
</gene>
<accession>A0ABU3CLZ6</accession>
<keyword evidence="3 6" id="KW-0658">Purine biosynthesis</keyword>
<comment type="caution">
    <text evidence="8">The sequence shown here is derived from an EMBL/GenBank/DDBJ whole genome shotgun (WGS) entry which is preliminary data.</text>
</comment>
<evidence type="ECO:0000313" key="8">
    <source>
        <dbReference type="EMBL" id="MDT0647374.1"/>
    </source>
</evidence>
<dbReference type="PROSITE" id="PS00373">
    <property type="entry name" value="GART"/>
    <property type="match status" value="1"/>
</dbReference>
<dbReference type="PANTHER" id="PTHR43369:SF2">
    <property type="entry name" value="PHOSPHORIBOSYLGLYCINAMIDE FORMYLTRANSFERASE"/>
    <property type="match status" value="1"/>
</dbReference>
<dbReference type="EC" id="2.1.2.2" evidence="6"/>
<comment type="catalytic activity">
    <reaction evidence="5 6">
        <text>N(1)-(5-phospho-beta-D-ribosyl)glycinamide + (6R)-10-formyltetrahydrofolate = N(2)-formyl-N(1)-(5-phospho-beta-D-ribosyl)glycinamide + (6S)-5,6,7,8-tetrahydrofolate + H(+)</text>
        <dbReference type="Rhea" id="RHEA:15053"/>
        <dbReference type="ChEBI" id="CHEBI:15378"/>
        <dbReference type="ChEBI" id="CHEBI:57453"/>
        <dbReference type="ChEBI" id="CHEBI:143788"/>
        <dbReference type="ChEBI" id="CHEBI:147286"/>
        <dbReference type="ChEBI" id="CHEBI:195366"/>
        <dbReference type="EC" id="2.1.2.2"/>
    </reaction>
</comment>
<feature type="site" description="Raises pKa of active site His" evidence="6">
    <location>
        <position position="150"/>
    </location>
</feature>
<feature type="binding site" evidence="6">
    <location>
        <begin position="17"/>
        <end position="19"/>
    </location>
    <ligand>
        <name>N(1)-(5-phospho-beta-D-ribosyl)glycinamide</name>
        <dbReference type="ChEBI" id="CHEBI:143788"/>
    </ligand>
</feature>
<dbReference type="InterPro" id="IPR001555">
    <property type="entry name" value="GART_AS"/>
</dbReference>
<evidence type="ECO:0000313" key="9">
    <source>
        <dbReference type="Proteomes" id="UP001245285"/>
    </source>
</evidence>
<evidence type="ECO:0000256" key="3">
    <source>
        <dbReference type="ARBA" id="ARBA00022755"/>
    </source>
</evidence>
<dbReference type="EMBL" id="JAVRHO010000016">
    <property type="protein sequence ID" value="MDT0647374.1"/>
    <property type="molecule type" value="Genomic_DNA"/>
</dbReference>
<dbReference type="SUPFAM" id="SSF53328">
    <property type="entry name" value="Formyltransferase"/>
    <property type="match status" value="1"/>
</dbReference>
<comment type="pathway">
    <text evidence="1 6">Purine metabolism; IMP biosynthesis via de novo pathway; N(2)-formyl-N(1)-(5-phospho-D-ribosyl)glycinamide from N(1)-(5-phospho-D-ribosyl)glycinamide (10-formyl THF route): step 1/1.</text>
</comment>
<dbReference type="RefSeq" id="WP_311495485.1">
    <property type="nucleotide sequence ID" value="NZ_JAVRHO010000016.1"/>
</dbReference>
<evidence type="ECO:0000256" key="1">
    <source>
        <dbReference type="ARBA" id="ARBA00005054"/>
    </source>
</evidence>
<feature type="binding site" evidence="6">
    <location>
        <position position="63"/>
    </location>
    <ligand>
        <name>(6R)-10-formyltetrahydrofolate</name>
        <dbReference type="ChEBI" id="CHEBI:195366"/>
    </ligand>
</feature>
<comment type="caution">
    <text evidence="6">Lacks conserved residue(s) required for the propagation of feature annotation.</text>
</comment>
<dbReference type="CDD" id="cd08645">
    <property type="entry name" value="FMT_core_GART"/>
    <property type="match status" value="1"/>
</dbReference>
<feature type="domain" description="Formyl transferase N-terminal" evidence="7">
    <location>
        <begin position="7"/>
        <end position="187"/>
    </location>
</feature>
<evidence type="ECO:0000256" key="5">
    <source>
        <dbReference type="ARBA" id="ARBA00047664"/>
    </source>
</evidence>
<dbReference type="InterPro" id="IPR004607">
    <property type="entry name" value="GART"/>
</dbReference>
<dbReference type="Gene3D" id="3.40.50.170">
    <property type="entry name" value="Formyl transferase, N-terminal domain"/>
    <property type="match status" value="1"/>
</dbReference>
<comment type="function">
    <text evidence="6">Catalyzes the transfer of a formyl group from 10-formyltetrahydrofolate to 5-phospho-ribosyl-glycinamide (GAR), producing 5-phospho-ribosyl-N-formylglycinamide (FGAR) and tetrahydrofolate.</text>
</comment>
<organism evidence="8 9">
    <name type="scientific">Autumnicola lenta</name>
    <dbReference type="NCBI Taxonomy" id="3075593"/>
    <lineage>
        <taxon>Bacteria</taxon>
        <taxon>Pseudomonadati</taxon>
        <taxon>Bacteroidota</taxon>
        <taxon>Flavobacteriia</taxon>
        <taxon>Flavobacteriales</taxon>
        <taxon>Flavobacteriaceae</taxon>
        <taxon>Autumnicola</taxon>
    </lineage>
</organism>
<keyword evidence="2 6" id="KW-0808">Transferase</keyword>
<dbReference type="NCBIfam" id="TIGR00639">
    <property type="entry name" value="PurN"/>
    <property type="match status" value="1"/>
</dbReference>
<evidence type="ECO:0000256" key="2">
    <source>
        <dbReference type="ARBA" id="ARBA00022679"/>
    </source>
</evidence>
<dbReference type="GO" id="GO:0004644">
    <property type="term" value="F:phosphoribosylglycinamide formyltransferase activity"/>
    <property type="evidence" value="ECO:0007669"/>
    <property type="project" value="UniProtKB-EC"/>
</dbReference>
<comment type="similarity">
    <text evidence="4 6">Belongs to the GART family.</text>
</comment>
<sequence>MRETKQKKIVVFASGSGTNTENIIKYFQNSPESRVVAVFSNRRSAGVLKKAYDLNVKALHFDRDSLYHSNELLYVLQDIEPDLIVLAGFLWIFPENILQRFPDKVVNIHPALLPKYGGKGMYGDKVHKAIIENKEKESGITIHYVNERYDEGEIVFQKKIIIEEHDTPESLATKIHDLEYAHFPKVIEELLQEKISE</sequence>